<dbReference type="InterPro" id="IPR018824">
    <property type="entry name" value="Conidiation-specific_6"/>
</dbReference>
<organism evidence="2 3">
    <name type="scientific">Galerina marginata (strain CBS 339.88)</name>
    <dbReference type="NCBI Taxonomy" id="685588"/>
    <lineage>
        <taxon>Eukaryota</taxon>
        <taxon>Fungi</taxon>
        <taxon>Dikarya</taxon>
        <taxon>Basidiomycota</taxon>
        <taxon>Agaricomycotina</taxon>
        <taxon>Agaricomycetes</taxon>
        <taxon>Agaricomycetidae</taxon>
        <taxon>Agaricales</taxon>
        <taxon>Agaricineae</taxon>
        <taxon>Strophariaceae</taxon>
        <taxon>Galerina</taxon>
    </lineage>
</organism>
<gene>
    <name evidence="2" type="ORF">GALMADRAFT_246556</name>
</gene>
<dbReference type="EMBL" id="KL142377">
    <property type="protein sequence ID" value="KDR77250.1"/>
    <property type="molecule type" value="Genomic_DNA"/>
</dbReference>
<keyword evidence="3" id="KW-1185">Reference proteome</keyword>
<proteinExistence type="predicted"/>
<evidence type="ECO:0000313" key="2">
    <source>
        <dbReference type="EMBL" id="KDR77250.1"/>
    </source>
</evidence>
<sequence length="149" mass="16154">MSDNNTNKNPENVARGLKAAIHNDSVSAEAKESAAQRLEQMGREVPADYSSGGSHRANADDEGDGKNPNRQRGGYKATLTRDNVSDEAKEHARRMLDGEESSAYAPEADSDESPNSNRVLGGYKATLKNPNVSDEAKHHAEQVLKDAYE</sequence>
<dbReference type="AlphaFoldDB" id="A0A067T225"/>
<feature type="compositionally biased region" description="Basic and acidic residues" evidence="1">
    <location>
        <begin position="83"/>
        <end position="97"/>
    </location>
</feature>
<evidence type="ECO:0000256" key="1">
    <source>
        <dbReference type="SAM" id="MobiDB-lite"/>
    </source>
</evidence>
<dbReference type="OrthoDB" id="5419162at2759"/>
<feature type="compositionally biased region" description="Basic and acidic residues" evidence="1">
    <location>
        <begin position="29"/>
        <end position="46"/>
    </location>
</feature>
<dbReference type="InterPro" id="IPR052670">
    <property type="entry name" value="UPF0654_domain"/>
</dbReference>
<protein>
    <recommendedName>
        <fullName evidence="4">Conidiation protein 6</fullName>
    </recommendedName>
</protein>
<evidence type="ECO:0008006" key="4">
    <source>
        <dbReference type="Google" id="ProtNLM"/>
    </source>
</evidence>
<feature type="compositionally biased region" description="Polar residues" evidence="1">
    <location>
        <begin position="1"/>
        <end position="10"/>
    </location>
</feature>
<dbReference type="PANTHER" id="PTHR36576:SF1">
    <property type="entry name" value="UPF0654 PROTEIN C11D3.01C-RELATED"/>
    <property type="match status" value="1"/>
</dbReference>
<dbReference type="GO" id="GO:0005737">
    <property type="term" value="C:cytoplasm"/>
    <property type="evidence" value="ECO:0007669"/>
    <property type="project" value="TreeGrafter"/>
</dbReference>
<feature type="compositionally biased region" description="Basic and acidic residues" evidence="1">
    <location>
        <begin position="134"/>
        <end position="149"/>
    </location>
</feature>
<evidence type="ECO:0000313" key="3">
    <source>
        <dbReference type="Proteomes" id="UP000027222"/>
    </source>
</evidence>
<accession>A0A067T225</accession>
<dbReference type="PANTHER" id="PTHR36576">
    <property type="entry name" value="UPF0654 PROTEIN C11D3.01C-RELATED"/>
    <property type="match status" value="1"/>
</dbReference>
<feature type="region of interest" description="Disordered" evidence="1">
    <location>
        <begin position="1"/>
        <end position="149"/>
    </location>
</feature>
<dbReference type="HOGENOM" id="CLU_107705_0_0_1"/>
<reference evidence="3" key="1">
    <citation type="journal article" date="2014" name="Proc. Natl. Acad. Sci. U.S.A.">
        <title>Extensive sampling of basidiomycete genomes demonstrates inadequacy of the white-rot/brown-rot paradigm for wood decay fungi.</title>
        <authorList>
            <person name="Riley R."/>
            <person name="Salamov A.A."/>
            <person name="Brown D.W."/>
            <person name="Nagy L.G."/>
            <person name="Floudas D."/>
            <person name="Held B.W."/>
            <person name="Levasseur A."/>
            <person name="Lombard V."/>
            <person name="Morin E."/>
            <person name="Otillar R."/>
            <person name="Lindquist E.A."/>
            <person name="Sun H."/>
            <person name="LaButti K.M."/>
            <person name="Schmutz J."/>
            <person name="Jabbour D."/>
            <person name="Luo H."/>
            <person name="Baker S.E."/>
            <person name="Pisabarro A.G."/>
            <person name="Walton J.D."/>
            <person name="Blanchette R.A."/>
            <person name="Henrissat B."/>
            <person name="Martin F."/>
            <person name="Cullen D."/>
            <person name="Hibbett D.S."/>
            <person name="Grigoriev I.V."/>
        </authorList>
    </citation>
    <scope>NUCLEOTIDE SEQUENCE [LARGE SCALE GENOMIC DNA]</scope>
    <source>
        <strain evidence="3">CBS 339.88</strain>
    </source>
</reference>
<dbReference type="Proteomes" id="UP000027222">
    <property type="component" value="Unassembled WGS sequence"/>
</dbReference>
<name>A0A067T225_GALM3</name>
<dbReference type="Pfam" id="PF10346">
    <property type="entry name" value="Con-6"/>
    <property type="match status" value="3"/>
</dbReference>